<evidence type="ECO:0000256" key="1">
    <source>
        <dbReference type="ARBA" id="ARBA00005046"/>
    </source>
</evidence>
<accession>I0IEF4</accession>
<dbReference type="Proteomes" id="UP000007881">
    <property type="component" value="Chromosome"/>
</dbReference>
<keyword evidence="13" id="KW-1185">Reference proteome</keyword>
<comment type="subunit">
    <text evidence="6">Heterotetramer of 2 MoaD subunits and 2 MoaE subunits. Also stable as homodimer. The enzyme changes between these two forms during catalysis.</text>
</comment>
<gene>
    <name evidence="12" type="primary">moaE</name>
    <name evidence="12" type="ordered locus">PSMK_14830</name>
</gene>
<dbReference type="GO" id="GO:0030366">
    <property type="term" value="F:molybdopterin synthase activity"/>
    <property type="evidence" value="ECO:0007669"/>
    <property type="project" value="UniProtKB-EC"/>
</dbReference>
<dbReference type="InterPro" id="IPR003448">
    <property type="entry name" value="Mopterin_biosynth_MoaE"/>
</dbReference>
<dbReference type="KEGG" id="phm:PSMK_14830"/>
<evidence type="ECO:0000313" key="12">
    <source>
        <dbReference type="EMBL" id="BAM03642.1"/>
    </source>
</evidence>
<reference evidence="12 13" key="1">
    <citation type="submission" date="2012-02" db="EMBL/GenBank/DDBJ databases">
        <title>Complete genome sequence of Phycisphaera mikurensis NBRC 102666.</title>
        <authorList>
            <person name="Ankai A."/>
            <person name="Hosoyama A."/>
            <person name="Terui Y."/>
            <person name="Sekine M."/>
            <person name="Fukai R."/>
            <person name="Kato Y."/>
            <person name="Nakamura S."/>
            <person name="Yamada-Narita S."/>
            <person name="Kawakoshi A."/>
            <person name="Fukunaga Y."/>
            <person name="Yamazaki S."/>
            <person name="Fujita N."/>
        </authorList>
    </citation>
    <scope>NUCLEOTIDE SEQUENCE [LARGE SCALE GENOMIC DNA]</scope>
    <source>
        <strain evidence="13">NBRC 102666 / KCTC 22515 / FYK2301M01</strain>
    </source>
</reference>
<evidence type="ECO:0000256" key="3">
    <source>
        <dbReference type="ARBA" id="ARBA00011950"/>
    </source>
</evidence>
<dbReference type="OrthoDB" id="9803224at2"/>
<evidence type="ECO:0000256" key="5">
    <source>
        <dbReference type="ARBA" id="ARBA00023150"/>
    </source>
</evidence>
<evidence type="ECO:0000256" key="4">
    <source>
        <dbReference type="ARBA" id="ARBA00013858"/>
    </source>
</evidence>
<evidence type="ECO:0000313" key="13">
    <source>
        <dbReference type="Proteomes" id="UP000007881"/>
    </source>
</evidence>
<sequence>MEAVAVHLVEGPLAAAADGGRGAGRSGAVVLFEGVVRGSEGGRPLRCLRYEAYEPMTTAELQRLGGAVVGEFGLQALGVWHSVGEVGVGEVSFRLRVRSAHRAEALAAASAFIDRMKADVPLWKVPAFG</sequence>
<organism evidence="12 13">
    <name type="scientific">Phycisphaera mikurensis (strain NBRC 102666 / KCTC 22515 / FYK2301M01)</name>
    <dbReference type="NCBI Taxonomy" id="1142394"/>
    <lineage>
        <taxon>Bacteria</taxon>
        <taxon>Pseudomonadati</taxon>
        <taxon>Planctomycetota</taxon>
        <taxon>Phycisphaerae</taxon>
        <taxon>Phycisphaerales</taxon>
        <taxon>Phycisphaeraceae</taxon>
        <taxon>Phycisphaera</taxon>
    </lineage>
</organism>
<dbReference type="RefSeq" id="WP_014436860.1">
    <property type="nucleotide sequence ID" value="NC_017080.1"/>
</dbReference>
<dbReference type="eggNOG" id="COG0314">
    <property type="taxonomic scope" value="Bacteria"/>
</dbReference>
<dbReference type="GO" id="GO:0006777">
    <property type="term" value="P:Mo-molybdopterin cofactor biosynthetic process"/>
    <property type="evidence" value="ECO:0007669"/>
    <property type="project" value="UniProtKB-KW"/>
</dbReference>
<evidence type="ECO:0000256" key="8">
    <source>
        <dbReference type="ARBA" id="ARBA00030407"/>
    </source>
</evidence>
<dbReference type="Gene3D" id="3.90.1170.40">
    <property type="entry name" value="Molybdopterin biosynthesis MoaE subunit"/>
    <property type="match status" value="1"/>
</dbReference>
<evidence type="ECO:0000256" key="6">
    <source>
        <dbReference type="ARBA" id="ARBA00026066"/>
    </source>
</evidence>
<evidence type="ECO:0000256" key="2">
    <source>
        <dbReference type="ARBA" id="ARBA00005426"/>
    </source>
</evidence>
<dbReference type="EMBL" id="AP012338">
    <property type="protein sequence ID" value="BAM03642.1"/>
    <property type="molecule type" value="Genomic_DNA"/>
</dbReference>
<dbReference type="Pfam" id="PF02391">
    <property type="entry name" value="MoaE"/>
    <property type="match status" value="1"/>
</dbReference>
<dbReference type="HOGENOM" id="CLU_089568_1_2_0"/>
<dbReference type="InterPro" id="IPR036563">
    <property type="entry name" value="MoaE_sf"/>
</dbReference>
<evidence type="ECO:0000256" key="9">
    <source>
        <dbReference type="ARBA" id="ARBA00030781"/>
    </source>
</evidence>
<evidence type="ECO:0000256" key="7">
    <source>
        <dbReference type="ARBA" id="ARBA00029745"/>
    </source>
</evidence>
<dbReference type="EC" id="2.8.1.12" evidence="3"/>
<comment type="catalytic activity">
    <reaction evidence="11">
        <text>2 [molybdopterin-synthase sulfur-carrier protein]-C-terminal-Gly-aminoethanethioate + cyclic pyranopterin phosphate + H2O = molybdopterin + 2 [molybdopterin-synthase sulfur-carrier protein]-C-terminal Gly-Gly + 2 H(+)</text>
        <dbReference type="Rhea" id="RHEA:26333"/>
        <dbReference type="Rhea" id="RHEA-COMP:12202"/>
        <dbReference type="Rhea" id="RHEA-COMP:19907"/>
        <dbReference type="ChEBI" id="CHEBI:15377"/>
        <dbReference type="ChEBI" id="CHEBI:15378"/>
        <dbReference type="ChEBI" id="CHEBI:58698"/>
        <dbReference type="ChEBI" id="CHEBI:59648"/>
        <dbReference type="ChEBI" id="CHEBI:90778"/>
        <dbReference type="ChEBI" id="CHEBI:232372"/>
        <dbReference type="EC" id="2.8.1.12"/>
    </reaction>
</comment>
<keyword evidence="5" id="KW-0501">Molybdenum cofactor biosynthesis</keyword>
<protein>
    <recommendedName>
        <fullName evidence="4">Molybdopterin synthase catalytic subunit</fullName>
        <ecNumber evidence="3">2.8.1.12</ecNumber>
    </recommendedName>
    <alternativeName>
        <fullName evidence="9">MPT synthase subunit 2</fullName>
    </alternativeName>
    <alternativeName>
        <fullName evidence="7">Molybdenum cofactor biosynthesis protein E</fullName>
    </alternativeName>
    <alternativeName>
        <fullName evidence="8">Molybdopterin-converting factor large subunit</fullName>
    </alternativeName>
    <alternativeName>
        <fullName evidence="10">Molybdopterin-converting factor subunit 2</fullName>
    </alternativeName>
</protein>
<proteinExistence type="inferred from homology"/>
<evidence type="ECO:0000256" key="11">
    <source>
        <dbReference type="ARBA" id="ARBA00049878"/>
    </source>
</evidence>
<comment type="similarity">
    <text evidence="2">Belongs to the MoaE family.</text>
</comment>
<dbReference type="SUPFAM" id="SSF54690">
    <property type="entry name" value="Molybdopterin synthase subunit MoaE"/>
    <property type="match status" value="1"/>
</dbReference>
<name>I0IEF4_PHYMF</name>
<comment type="pathway">
    <text evidence="1">Cofactor biosynthesis; molybdopterin biosynthesis.</text>
</comment>
<evidence type="ECO:0000256" key="10">
    <source>
        <dbReference type="ARBA" id="ARBA00032474"/>
    </source>
</evidence>
<dbReference type="PANTHER" id="PTHR23404">
    <property type="entry name" value="MOLYBDOPTERIN SYNTHASE RELATED"/>
    <property type="match status" value="1"/>
</dbReference>
<dbReference type="AlphaFoldDB" id="I0IEF4"/>
<dbReference type="STRING" id="1142394.PSMK_14830"/>